<evidence type="ECO:0000313" key="2">
    <source>
        <dbReference type="EMBL" id="TMR10490.1"/>
    </source>
</evidence>
<accession>A0A5S4F3K1</accession>
<keyword evidence="1" id="KW-0732">Signal</keyword>
<keyword evidence="3" id="KW-1185">Reference proteome</keyword>
<comment type="caution">
    <text evidence="2">The sequence shown here is derived from an EMBL/GenBank/DDBJ whole genome shotgun (WGS) entry which is preliminary data.</text>
</comment>
<gene>
    <name evidence="2" type="ORF">ETD86_39235</name>
</gene>
<sequence length="180" mass="18349">MPTLGKTLPAMAALGVSALFLAAPQTAYAADSISCVAVGQTHFTPGVQMFPQSEIVTYQGVKSTCIDHSDMGITSARITASFGDVDLSCVASDFGTGTGTAAIEWDMNGSKQTSKADIAIAETVLNTARVTGVVTEGPFAGRRFTGKFDTSLLKGTGKCSAGALFGGVKSADFKGSFSIG</sequence>
<feature type="chain" id="PRO_5024465441" evidence="1">
    <location>
        <begin position="30"/>
        <end position="180"/>
    </location>
</feature>
<organism evidence="2 3">
    <name type="scientific">Nonomuraea turkmeniaca</name>
    <dbReference type="NCBI Taxonomy" id="103838"/>
    <lineage>
        <taxon>Bacteria</taxon>
        <taxon>Bacillati</taxon>
        <taxon>Actinomycetota</taxon>
        <taxon>Actinomycetes</taxon>
        <taxon>Streptosporangiales</taxon>
        <taxon>Streptosporangiaceae</taxon>
        <taxon>Nonomuraea</taxon>
    </lineage>
</organism>
<feature type="signal peptide" evidence="1">
    <location>
        <begin position="1"/>
        <end position="29"/>
    </location>
</feature>
<proteinExistence type="predicted"/>
<name>A0A5S4F3K1_9ACTN</name>
<reference evidence="2 3" key="1">
    <citation type="submission" date="2019-05" db="EMBL/GenBank/DDBJ databases">
        <title>Draft genome sequence of Nonomuraea turkmeniaca DSM 43926.</title>
        <authorList>
            <person name="Saricaoglu S."/>
            <person name="Isik K."/>
        </authorList>
    </citation>
    <scope>NUCLEOTIDE SEQUENCE [LARGE SCALE GENOMIC DNA]</scope>
    <source>
        <strain evidence="2 3">DSM 43926</strain>
    </source>
</reference>
<dbReference type="OrthoDB" id="3529411at2"/>
<dbReference type="RefSeq" id="WP_138671701.1">
    <property type="nucleotide sequence ID" value="NZ_VCKY01000188.1"/>
</dbReference>
<protein>
    <submittedName>
        <fullName evidence="2">Uncharacterized protein</fullName>
    </submittedName>
</protein>
<evidence type="ECO:0000313" key="3">
    <source>
        <dbReference type="Proteomes" id="UP000309128"/>
    </source>
</evidence>
<evidence type="ECO:0000256" key="1">
    <source>
        <dbReference type="SAM" id="SignalP"/>
    </source>
</evidence>
<dbReference type="Proteomes" id="UP000309128">
    <property type="component" value="Unassembled WGS sequence"/>
</dbReference>
<dbReference type="AlphaFoldDB" id="A0A5S4F3K1"/>
<dbReference type="EMBL" id="VCKY01000188">
    <property type="protein sequence ID" value="TMR10490.1"/>
    <property type="molecule type" value="Genomic_DNA"/>
</dbReference>